<dbReference type="Pfam" id="PF01979">
    <property type="entry name" value="Amidohydro_1"/>
    <property type="match status" value="1"/>
</dbReference>
<feature type="binding site" evidence="8">
    <location>
        <position position="112"/>
    </location>
    <ligand>
        <name>Zn(2+)</name>
        <dbReference type="ChEBI" id="CHEBI:29105"/>
    </ligand>
</feature>
<dbReference type="PIRSF" id="PIRSF038994">
    <property type="entry name" value="NagA"/>
    <property type="match status" value="1"/>
</dbReference>
<dbReference type="InterPro" id="IPR011059">
    <property type="entry name" value="Metal-dep_hydrolase_composite"/>
</dbReference>
<dbReference type="STRING" id="521045.Kole_0731"/>
<dbReference type="EC" id="3.5.1.25" evidence="10"/>
<evidence type="ECO:0000256" key="7">
    <source>
        <dbReference type="PIRSR" id="PIRSR038994-2"/>
    </source>
</evidence>
<dbReference type="Gene3D" id="3.20.20.140">
    <property type="entry name" value="Metal-dependent hydrolases"/>
    <property type="match status" value="1"/>
</dbReference>
<evidence type="ECO:0000256" key="6">
    <source>
        <dbReference type="PIRSR" id="PIRSR038994-1"/>
    </source>
</evidence>
<comment type="similarity">
    <text evidence="1 5">Belongs to the metallo-dependent hydrolases superfamily. NagA family.</text>
</comment>
<dbReference type="eggNOG" id="COG1820">
    <property type="taxonomic scope" value="Bacteria"/>
</dbReference>
<dbReference type="InterPro" id="IPR032466">
    <property type="entry name" value="Metal_Hydrolase"/>
</dbReference>
<dbReference type="Proteomes" id="UP000002382">
    <property type="component" value="Chromosome"/>
</dbReference>
<dbReference type="PANTHER" id="PTHR11113:SF14">
    <property type="entry name" value="N-ACETYLGLUCOSAMINE-6-PHOSPHATE DEACETYLASE"/>
    <property type="match status" value="1"/>
</dbReference>
<feature type="binding site" evidence="7">
    <location>
        <position position="207"/>
    </location>
    <ligand>
        <name>substrate</name>
    </ligand>
</feature>
<keyword evidence="2 8" id="KW-0479">Metal-binding</keyword>
<feature type="binding site" evidence="7">
    <location>
        <begin position="286"/>
        <end position="288"/>
    </location>
    <ligand>
        <name>substrate</name>
    </ligand>
</feature>
<dbReference type="KEGG" id="kol:Kole_0731"/>
<protein>
    <submittedName>
        <fullName evidence="10">N-acetylglucosamine-6-phosphate deacetylase</fullName>
        <ecNumber evidence="10">3.5.1.25</ecNumber>
    </submittedName>
</protein>
<proteinExistence type="inferred from homology"/>
<evidence type="ECO:0000256" key="5">
    <source>
        <dbReference type="PIRNR" id="PIRNR038994"/>
    </source>
</evidence>
<sequence>MLIERVLIVDPVDGEYTGSVQFGEKIERIMKKETDYDYILMPGFIDPHTHGLVGIDTMEASKAAYEKWINENFSRGVTHFLPTTVSASKEDILHILKRFKGVRKSIGGLHLEGPFISIEKKGAQNPEHIRKPSLEELKEIITDSVRLITMAPEVEGFYEVLPYLTERDVRVSIGHSNAVFEDMAKAFQNNVRRITHFPNGLRALHHRELGVVGGALYLDFTIELIVDGVHSSPEFVDFTYRIKGADKIILITDSISATGLKDGSYTLGGLDVKVVGGKATLADGTLAGSTLTFDNAVKNFHRFTHCTLKELAMVSSYNAARDLGIDDEGRIKEGYRANFVLLDKELNVVKTVFEGNVVYEK</sequence>
<dbReference type="GO" id="GO:0006046">
    <property type="term" value="P:N-acetylglucosamine catabolic process"/>
    <property type="evidence" value="ECO:0007669"/>
    <property type="project" value="TreeGrafter"/>
</dbReference>
<dbReference type="NCBIfam" id="TIGR00221">
    <property type="entry name" value="nagA"/>
    <property type="match status" value="1"/>
</dbReference>
<name>C5CFM7_KOSOT</name>
<dbReference type="PANTHER" id="PTHR11113">
    <property type="entry name" value="N-ACETYLGLUCOSAMINE-6-PHOSPHATE DEACETYLASE"/>
    <property type="match status" value="1"/>
</dbReference>
<dbReference type="HOGENOM" id="CLU_032482_2_1_0"/>
<evidence type="ECO:0000256" key="8">
    <source>
        <dbReference type="PIRSR" id="PIRSR038994-3"/>
    </source>
</evidence>
<dbReference type="AlphaFoldDB" id="C5CFM7"/>
<keyword evidence="4 5" id="KW-0119">Carbohydrate metabolism</keyword>
<evidence type="ECO:0000256" key="2">
    <source>
        <dbReference type="ARBA" id="ARBA00022723"/>
    </source>
</evidence>
<dbReference type="GO" id="GO:0046872">
    <property type="term" value="F:metal ion binding"/>
    <property type="evidence" value="ECO:0007669"/>
    <property type="project" value="UniProtKB-KW"/>
</dbReference>
<accession>C5CFM7</accession>
<dbReference type="SUPFAM" id="SSF51338">
    <property type="entry name" value="Composite domain of metallo-dependent hydrolases"/>
    <property type="match status" value="1"/>
</dbReference>
<dbReference type="CDD" id="cd00854">
    <property type="entry name" value="NagA"/>
    <property type="match status" value="1"/>
</dbReference>
<organism evidence="10 11">
    <name type="scientific">Kosmotoga olearia (strain ATCC BAA-1733 / DSM 21960 / TBF 19.5.1)</name>
    <dbReference type="NCBI Taxonomy" id="521045"/>
    <lineage>
        <taxon>Bacteria</taxon>
        <taxon>Thermotogati</taxon>
        <taxon>Thermotogota</taxon>
        <taxon>Thermotogae</taxon>
        <taxon>Kosmotogales</taxon>
        <taxon>Kosmotogaceae</taxon>
        <taxon>Kosmotoga</taxon>
    </lineage>
</organism>
<evidence type="ECO:0000313" key="11">
    <source>
        <dbReference type="Proteomes" id="UP000002382"/>
    </source>
</evidence>
<evidence type="ECO:0000313" key="10">
    <source>
        <dbReference type="EMBL" id="ACR79445.1"/>
    </source>
</evidence>
<feature type="binding site" evidence="7">
    <location>
        <begin position="199"/>
        <end position="200"/>
    </location>
    <ligand>
        <name>substrate</name>
    </ligand>
</feature>
<feature type="domain" description="Amidohydrolase-related" evidence="9">
    <location>
        <begin position="39"/>
        <end position="358"/>
    </location>
</feature>
<dbReference type="RefSeq" id="WP_015868111.1">
    <property type="nucleotide sequence ID" value="NC_012785.1"/>
</dbReference>
<dbReference type="EMBL" id="CP001634">
    <property type="protein sequence ID" value="ACR79445.1"/>
    <property type="molecule type" value="Genomic_DNA"/>
</dbReference>
<keyword evidence="3 5" id="KW-0378">Hydrolase</keyword>
<feature type="binding site" evidence="7">
    <location>
        <position position="230"/>
    </location>
    <ligand>
        <name>substrate</name>
    </ligand>
</feature>
<dbReference type="OrthoDB" id="9776488at2"/>
<feature type="binding site" evidence="8">
    <location>
        <position position="196"/>
    </location>
    <ligand>
        <name>Zn(2+)</name>
        <dbReference type="ChEBI" id="CHEBI:29105"/>
    </ligand>
</feature>
<evidence type="ECO:0000259" key="9">
    <source>
        <dbReference type="Pfam" id="PF01979"/>
    </source>
</evidence>
<comment type="cofactor">
    <cofactor evidence="8">
        <name>a divalent metal cation</name>
        <dbReference type="ChEBI" id="CHEBI:60240"/>
    </cofactor>
    <text evidence="8">Binds 1 divalent metal cation per subunit.</text>
</comment>
<feature type="active site" description="Proton donor/acceptor" evidence="6">
    <location>
        <position position="253"/>
    </location>
</feature>
<reference evidence="10 11" key="1">
    <citation type="submission" date="2009-06" db="EMBL/GenBank/DDBJ databases">
        <title>Complete sequence of Thermotogales bacterium TBF 19.5.1.</title>
        <authorList>
            <consortium name="US DOE Joint Genome Institute"/>
            <person name="Lucas S."/>
            <person name="Copeland A."/>
            <person name="Lapidus A."/>
            <person name="Glavina del Rio T."/>
            <person name="Tice H."/>
            <person name="Bruce D."/>
            <person name="Goodwin L."/>
            <person name="Pitluck S."/>
            <person name="Chertkov O."/>
            <person name="Brettin T."/>
            <person name="Detter J.C."/>
            <person name="Han C."/>
            <person name="Schmutz J."/>
            <person name="Larimer F."/>
            <person name="Land M."/>
            <person name="Hauser L."/>
            <person name="Kyrpides N."/>
            <person name="Ovchinnikova G."/>
            <person name="Noll K."/>
        </authorList>
    </citation>
    <scope>NUCLEOTIDE SEQUENCE [LARGE SCALE GENOMIC DNA]</scope>
    <source>
        <strain evidence="11">ATCC BAA-1733 / DSM 21960 / TBF 19.5.1</strain>
    </source>
</reference>
<evidence type="ECO:0000256" key="4">
    <source>
        <dbReference type="ARBA" id="ARBA00023277"/>
    </source>
</evidence>
<dbReference type="InterPro" id="IPR006680">
    <property type="entry name" value="Amidohydro-rel"/>
</dbReference>
<dbReference type="Gene3D" id="2.30.40.10">
    <property type="entry name" value="Urease, subunit C, domain 1"/>
    <property type="match status" value="1"/>
</dbReference>
<dbReference type="GO" id="GO:0008448">
    <property type="term" value="F:N-acetylglucosamine-6-phosphate deacetylase activity"/>
    <property type="evidence" value="ECO:0007669"/>
    <property type="project" value="UniProtKB-EC"/>
</dbReference>
<feature type="binding site" evidence="8">
    <location>
        <position position="175"/>
    </location>
    <ligand>
        <name>Zn(2+)</name>
        <dbReference type="ChEBI" id="CHEBI:29105"/>
    </ligand>
</feature>
<gene>
    <name evidence="10" type="ordered locus">Kole_0731</name>
</gene>
<evidence type="ECO:0000256" key="3">
    <source>
        <dbReference type="ARBA" id="ARBA00022801"/>
    </source>
</evidence>
<dbReference type="InterPro" id="IPR003764">
    <property type="entry name" value="GlcNAc_6-P_deAcase"/>
</dbReference>
<evidence type="ECO:0000256" key="1">
    <source>
        <dbReference type="ARBA" id="ARBA00010716"/>
    </source>
</evidence>
<feature type="binding site" evidence="7">
    <location>
        <position position="123"/>
    </location>
    <ligand>
        <name>substrate</name>
    </ligand>
</feature>
<keyword evidence="11" id="KW-1185">Reference proteome</keyword>
<reference evidence="10 11" key="2">
    <citation type="journal article" date="2011" name="J. Bacteriol.">
        <title>Genome Sequence of Kosmotoga olearia Strain TBF 19.5.1, a Thermophilic Bacterium with a Wide Growth Temperature Range, Isolated from the Troll B Oil Platform in the North Sea.</title>
        <authorList>
            <person name="Swithers K.S."/>
            <person name="Dipippo J.L."/>
            <person name="Bruce D.C."/>
            <person name="Detter C."/>
            <person name="Tapia R."/>
            <person name="Han S."/>
            <person name="Goodwin L.A."/>
            <person name="Han J."/>
            <person name="Woyke T."/>
            <person name="Pitluck S."/>
            <person name="Pennacchio L."/>
            <person name="Nolan M."/>
            <person name="Mikhailova N."/>
            <person name="Land M.L."/>
            <person name="Nesbo C.L."/>
            <person name="Gogarten J.P."/>
            <person name="Noll K.M."/>
        </authorList>
    </citation>
    <scope>NUCLEOTIDE SEQUENCE [LARGE SCALE GENOMIC DNA]</scope>
    <source>
        <strain evidence="11">ATCC BAA-1733 / DSM 21960 / TBF 19.5.1</strain>
    </source>
</reference>
<dbReference type="SUPFAM" id="SSF51556">
    <property type="entry name" value="Metallo-dependent hydrolases"/>
    <property type="match status" value="1"/>
</dbReference>